<feature type="transmembrane region" description="Helical" evidence="1">
    <location>
        <begin position="248"/>
        <end position="265"/>
    </location>
</feature>
<keyword evidence="1" id="KW-0472">Membrane</keyword>
<dbReference type="RefSeq" id="WP_167486875.1">
    <property type="nucleotide sequence ID" value="NZ_CP046173.1"/>
</dbReference>
<dbReference type="InterPro" id="IPR002656">
    <property type="entry name" value="Acyl_transf_3_dom"/>
</dbReference>
<feature type="transmembrane region" description="Helical" evidence="1">
    <location>
        <begin position="311"/>
        <end position="327"/>
    </location>
</feature>
<feature type="transmembrane region" description="Helical" evidence="1">
    <location>
        <begin position="60"/>
        <end position="81"/>
    </location>
</feature>
<keyword evidence="1" id="KW-0812">Transmembrane</keyword>
<keyword evidence="3" id="KW-0012">Acyltransferase</keyword>
<feature type="domain" description="Acyltransferase 3" evidence="2">
    <location>
        <begin position="16"/>
        <end position="359"/>
    </location>
</feature>
<keyword evidence="3" id="KW-0808">Transferase</keyword>
<proteinExistence type="predicted"/>
<name>A0A6G9Z252_9NOCA</name>
<keyword evidence="1" id="KW-1133">Transmembrane helix</keyword>
<evidence type="ECO:0000259" key="2">
    <source>
        <dbReference type="Pfam" id="PF01757"/>
    </source>
</evidence>
<evidence type="ECO:0000313" key="3">
    <source>
        <dbReference type="EMBL" id="QIS19588.1"/>
    </source>
</evidence>
<evidence type="ECO:0000313" key="4">
    <source>
        <dbReference type="Proteomes" id="UP000500953"/>
    </source>
</evidence>
<feature type="transmembrane region" description="Helical" evidence="1">
    <location>
        <begin position="271"/>
        <end position="290"/>
    </location>
</feature>
<dbReference type="Pfam" id="PF01757">
    <property type="entry name" value="Acyl_transf_3"/>
    <property type="match status" value="1"/>
</dbReference>
<dbReference type="GO" id="GO:0016747">
    <property type="term" value="F:acyltransferase activity, transferring groups other than amino-acyl groups"/>
    <property type="evidence" value="ECO:0007669"/>
    <property type="project" value="InterPro"/>
</dbReference>
<dbReference type="PANTHER" id="PTHR23028:SF131">
    <property type="entry name" value="BLR2367 PROTEIN"/>
    <property type="match status" value="1"/>
</dbReference>
<evidence type="ECO:0000256" key="1">
    <source>
        <dbReference type="SAM" id="Phobius"/>
    </source>
</evidence>
<protein>
    <submittedName>
        <fullName evidence="3">Acyltransferase family protein</fullName>
    </submittedName>
</protein>
<accession>A0A6G9Z252</accession>
<dbReference type="Proteomes" id="UP000500953">
    <property type="component" value="Chromosome"/>
</dbReference>
<feature type="transmembrane region" description="Helical" evidence="1">
    <location>
        <begin position="180"/>
        <end position="201"/>
    </location>
</feature>
<dbReference type="GO" id="GO:0016020">
    <property type="term" value="C:membrane"/>
    <property type="evidence" value="ECO:0007669"/>
    <property type="project" value="TreeGrafter"/>
</dbReference>
<dbReference type="AlphaFoldDB" id="A0A6G9Z252"/>
<dbReference type="GO" id="GO:0000271">
    <property type="term" value="P:polysaccharide biosynthetic process"/>
    <property type="evidence" value="ECO:0007669"/>
    <property type="project" value="TreeGrafter"/>
</dbReference>
<dbReference type="EMBL" id="CP046173">
    <property type="protein sequence ID" value="QIS19588.1"/>
    <property type="molecule type" value="Genomic_DNA"/>
</dbReference>
<feature type="transmembrane region" description="Helical" evidence="1">
    <location>
        <begin position="102"/>
        <end position="129"/>
    </location>
</feature>
<feature type="transmembrane region" description="Helical" evidence="1">
    <location>
        <begin position="221"/>
        <end position="241"/>
    </location>
</feature>
<dbReference type="PANTHER" id="PTHR23028">
    <property type="entry name" value="ACETYLTRANSFERASE"/>
    <property type="match status" value="1"/>
</dbReference>
<dbReference type="InterPro" id="IPR050879">
    <property type="entry name" value="Acyltransferase_3"/>
</dbReference>
<sequence>MSSTATPPDRSSRLPSLTGLRFLAALSVFLFHSSLASSPLPPFGPVTPFADKRVAADYAFVLGHGGPMGVSFFFVLSGFVLTWSSRPGEPARAFLRRRIVKIYPNHVVTWAVCLLLFAWASGGPFAWFTNLLLLHGYFPQPAISLSGNPPSWSLCSEMLFYVCFPLLIGPLRRIPVRRLWIWATAMVVGTVVVQLINQFLIPGTARAPEYPIPDMQMWFGYSFPPNRLFEFALGALLALLVRAGRWPRIGLVPAALLLLAGYTAALYMPVSYSFIVSTIVPIGVLIATVADRDARGRRTVFGGRVMVRLGEVSYAFYLCQGVTLFYVRRLFGDSLFPTAVGVLVLIGLCALTLLAGWLLHSRVEEPMMRRWSRPRRPALVSPEPVTMALDGSTANEKLA</sequence>
<feature type="transmembrane region" description="Helical" evidence="1">
    <location>
        <begin position="149"/>
        <end position="168"/>
    </location>
</feature>
<feature type="transmembrane region" description="Helical" evidence="1">
    <location>
        <begin position="339"/>
        <end position="360"/>
    </location>
</feature>
<gene>
    <name evidence="3" type="ORF">F6W96_16150</name>
</gene>
<reference evidence="3 4" key="1">
    <citation type="journal article" date="2019" name="ACS Chem. Biol.">
        <title>Identification and Mobilization of a Cryptic Antibiotic Biosynthesis Gene Locus from a Human-Pathogenic Nocardia Isolate.</title>
        <authorList>
            <person name="Herisse M."/>
            <person name="Ishida K."/>
            <person name="Porter J.L."/>
            <person name="Howden B."/>
            <person name="Hertweck C."/>
            <person name="Stinear T.P."/>
            <person name="Pidot S.J."/>
        </authorList>
    </citation>
    <scope>NUCLEOTIDE SEQUENCE [LARGE SCALE GENOMIC DNA]</scope>
    <source>
        <strain evidence="3 4">AUSMDU00012715</strain>
    </source>
</reference>
<organism evidence="3 4">
    <name type="scientific">Nocardia terpenica</name>
    <dbReference type="NCBI Taxonomy" id="455432"/>
    <lineage>
        <taxon>Bacteria</taxon>
        <taxon>Bacillati</taxon>
        <taxon>Actinomycetota</taxon>
        <taxon>Actinomycetes</taxon>
        <taxon>Mycobacteriales</taxon>
        <taxon>Nocardiaceae</taxon>
        <taxon>Nocardia</taxon>
    </lineage>
</organism>